<keyword evidence="2" id="KW-0238">DNA-binding</keyword>
<dbReference type="AlphaFoldDB" id="G7QD58"/>
<evidence type="ECO:0000256" key="1">
    <source>
        <dbReference type="ARBA" id="ARBA00023015"/>
    </source>
</evidence>
<dbReference type="GO" id="GO:0045892">
    <property type="term" value="P:negative regulation of DNA-templated transcription"/>
    <property type="evidence" value="ECO:0007669"/>
    <property type="project" value="InterPro"/>
</dbReference>
<evidence type="ECO:0000256" key="2">
    <source>
        <dbReference type="ARBA" id="ARBA00023125"/>
    </source>
</evidence>
<evidence type="ECO:0000256" key="3">
    <source>
        <dbReference type="ARBA" id="ARBA00023163"/>
    </source>
</evidence>
<evidence type="ECO:0000256" key="4">
    <source>
        <dbReference type="SAM" id="MobiDB-lite"/>
    </source>
</evidence>
<protein>
    <submittedName>
        <fullName evidence="7">Phage repressor</fullName>
    </submittedName>
</protein>
<dbReference type="RefSeq" id="WP_009179811.1">
    <property type="nucleotide sequence ID" value="NZ_CM001368.1"/>
</dbReference>
<feature type="domain" description="Bacteriophage CI repressor N-terminal" evidence="6">
    <location>
        <begin position="28"/>
        <end position="91"/>
    </location>
</feature>
<dbReference type="InterPro" id="IPR036286">
    <property type="entry name" value="LexA/Signal_pep-like_sf"/>
</dbReference>
<feature type="domain" description="Peptidase S24/S26A/S26B/S26C" evidence="5">
    <location>
        <begin position="131"/>
        <end position="252"/>
    </location>
</feature>
<dbReference type="PANTHER" id="PTHR40661">
    <property type="match status" value="1"/>
</dbReference>
<dbReference type="GO" id="GO:0003677">
    <property type="term" value="F:DNA binding"/>
    <property type="evidence" value="ECO:0007669"/>
    <property type="project" value="UniProtKB-KW"/>
</dbReference>
<dbReference type="STRING" id="694327.DFW101_0347"/>
<evidence type="ECO:0000259" key="5">
    <source>
        <dbReference type="Pfam" id="PF00717"/>
    </source>
</evidence>
<reference evidence="8" key="1">
    <citation type="journal article" date="2015" name="Genome Announc.">
        <title>High-Quality Draft Genome Sequence of Desulfovibrio carbinoliphilus FW-101-2B, an Organic Acid-Oxidizing Sulfate-Reducing Bacterium Isolated from Uranium(VI)-Contaminated Groundwater.</title>
        <authorList>
            <person name="Ramsay B.D."/>
            <person name="Hwang C."/>
            <person name="Woo H.L."/>
            <person name="Carroll S.L."/>
            <person name="Lucas S."/>
            <person name="Han J."/>
            <person name="Lapidus A.L."/>
            <person name="Cheng J.F."/>
            <person name="Goodwin L.A."/>
            <person name="Pitluck S."/>
            <person name="Peters L."/>
            <person name="Chertkov O."/>
            <person name="Held B."/>
            <person name="Detter J.C."/>
            <person name="Han C.S."/>
            <person name="Tapia R."/>
            <person name="Land M.L."/>
            <person name="Hauser L.J."/>
            <person name="Kyrpides N.C."/>
            <person name="Ivanova N.N."/>
            <person name="Mikhailova N."/>
            <person name="Pagani I."/>
            <person name="Woyke T."/>
            <person name="Arkin A.P."/>
            <person name="Dehal P."/>
            <person name="Chivian D."/>
            <person name="Criddle C.S."/>
            <person name="Wu W."/>
            <person name="Chakraborty R."/>
            <person name="Hazen T.C."/>
            <person name="Fields M.W."/>
        </authorList>
    </citation>
    <scope>NUCLEOTIDE SEQUENCE [LARGE SCALE GENOMIC DNA]</scope>
    <source>
        <strain evidence="8">FW-101-2B</strain>
    </source>
</reference>
<evidence type="ECO:0000313" key="8">
    <source>
        <dbReference type="Proteomes" id="UP000004662"/>
    </source>
</evidence>
<dbReference type="InterPro" id="IPR010982">
    <property type="entry name" value="Lambda_DNA-bd_dom_sf"/>
</dbReference>
<name>G7QD58_9BACT</name>
<dbReference type="EMBL" id="CM001368">
    <property type="protein sequence ID" value="EHJ46364.1"/>
    <property type="molecule type" value="Genomic_DNA"/>
</dbReference>
<feature type="region of interest" description="Disordered" evidence="4">
    <location>
        <begin position="1"/>
        <end position="20"/>
    </location>
</feature>
<dbReference type="Pfam" id="PF00717">
    <property type="entry name" value="Peptidase_S24"/>
    <property type="match status" value="1"/>
</dbReference>
<organism evidence="7 8">
    <name type="scientific">Solidesulfovibrio carbinoliphilus subsp. oakridgensis</name>
    <dbReference type="NCBI Taxonomy" id="694327"/>
    <lineage>
        <taxon>Bacteria</taxon>
        <taxon>Pseudomonadati</taxon>
        <taxon>Thermodesulfobacteriota</taxon>
        <taxon>Desulfovibrionia</taxon>
        <taxon>Desulfovibrionales</taxon>
        <taxon>Desulfovibrionaceae</taxon>
        <taxon>Solidesulfovibrio</taxon>
    </lineage>
</organism>
<dbReference type="Pfam" id="PF07022">
    <property type="entry name" value="Phage_CI_repr"/>
    <property type="match status" value="1"/>
</dbReference>
<proteinExistence type="predicted"/>
<dbReference type="SUPFAM" id="SSF51306">
    <property type="entry name" value="LexA/Signal peptidase"/>
    <property type="match status" value="1"/>
</dbReference>
<dbReference type="InterPro" id="IPR010744">
    <property type="entry name" value="Phage_CI_N"/>
</dbReference>
<dbReference type="PANTHER" id="PTHR40661:SF1">
    <property type="entry name" value="HTH CRO_C1-TYPE DOMAIN-CONTAINING PROTEIN"/>
    <property type="match status" value="1"/>
</dbReference>
<keyword evidence="1" id="KW-0805">Transcription regulation</keyword>
<evidence type="ECO:0000259" key="6">
    <source>
        <dbReference type="Pfam" id="PF07022"/>
    </source>
</evidence>
<dbReference type="eggNOG" id="COG2932">
    <property type="taxonomic scope" value="Bacteria"/>
</dbReference>
<dbReference type="InterPro" id="IPR039418">
    <property type="entry name" value="LexA-like"/>
</dbReference>
<keyword evidence="8" id="KW-1185">Reference proteome</keyword>
<dbReference type="Gene3D" id="2.10.109.10">
    <property type="entry name" value="Umud Fragment, subunit A"/>
    <property type="match status" value="1"/>
</dbReference>
<dbReference type="InterPro" id="IPR015927">
    <property type="entry name" value="Peptidase_S24_S26A/B/C"/>
</dbReference>
<dbReference type="HOGENOM" id="CLU_066192_1_2_7"/>
<sequence length="260" mass="28250">MKDKSSESNTSDLASDFSPESRKRFDEALGRLIQAVGGSDAGQLAVFLGISRQAINSAMAKNKIPPAWFVAVGEKTDISIDWLVKGGGPMRQGNAEPFTAISCIVPADEPPYMSPEAAPTMGYTLVPKVKARLAAGTGSLETEGVVVGYYAFKTDFLRRKGRPKKMVLMDVAGDSMEPVLLESDTVLIDEGQNEIIPGGLFAIGIENEVFVKYLDRIPGKLVLRSKNPAYMPIEVDMNGDLAMSVRIIGRVVWSCREYVR</sequence>
<dbReference type="Gene3D" id="1.10.260.40">
    <property type="entry name" value="lambda repressor-like DNA-binding domains"/>
    <property type="match status" value="1"/>
</dbReference>
<dbReference type="Proteomes" id="UP000004662">
    <property type="component" value="Chromosome"/>
</dbReference>
<evidence type="ECO:0000313" key="7">
    <source>
        <dbReference type="EMBL" id="EHJ46364.1"/>
    </source>
</evidence>
<keyword evidence="3" id="KW-0804">Transcription</keyword>
<dbReference type="OrthoDB" id="5363392at2"/>
<accession>G7QD58</accession>
<dbReference type="CDD" id="cd06529">
    <property type="entry name" value="S24_LexA-like"/>
    <property type="match status" value="1"/>
</dbReference>
<gene>
    <name evidence="7" type="ORF">DFW101_0347</name>
</gene>